<evidence type="ECO:0000256" key="3">
    <source>
        <dbReference type="ARBA" id="ARBA00022989"/>
    </source>
</evidence>
<evidence type="ECO:0000256" key="4">
    <source>
        <dbReference type="ARBA" id="ARBA00023136"/>
    </source>
</evidence>
<proteinExistence type="predicted"/>
<keyword evidence="2 6" id="KW-0812">Transmembrane</keyword>
<keyword evidence="4 6" id="KW-0472">Membrane</keyword>
<dbReference type="EMBL" id="RRCH01000029">
    <property type="protein sequence ID" value="RRJ29132.1"/>
    <property type="molecule type" value="Genomic_DNA"/>
</dbReference>
<evidence type="ECO:0000313" key="8">
    <source>
        <dbReference type="EMBL" id="RRJ29132.1"/>
    </source>
</evidence>
<sequence>MSRLVRYLSTGFFAVIVSCLILTDASNPLVTKYHLLALGLLLGGVGFTVYGAEVYGADGRFVILLFTYILSMLVLLGVVFRRMGPGFPQPGRAAKLTLITSLFFFFIFVSPRQQRYLQRAGIFLLAFVVLFSVHLFYVMPIVDPATSGTAAFFIIAGFMTGLNLFVIPRYVPRNAFLWTVSFFSAALMLLGFLSYSGAFSFFGLPVAPWDRTFTPMFVDSEVYILTSVFPNPNTLGVVGFAGTIASVLLVTRAFPRRKQNDQQQQVHTDGGSATVSTFPFVVSLGLSFVAGALFVVNAFGTYLTNSRASYFAVGTALALYSVYLIFGRRALPFAVVGLIGSVFLFILLMPVLGISSTGRFELWAGSIAAAFDGPLLFGRGLVAVGDTIAPYVSGSASGYSPHNSYLSILIRTGVIGFSAYVFIVVGSLFRGVFQSARVDVPALVLAFGFATHQIFEAYTIFHHTLPAVLASLSAGYLIMNGAWVDVAEIDERERRRRNSRGAGTSAWSRPEWER</sequence>
<dbReference type="AlphaFoldDB" id="A0A3P3R6P3"/>
<feature type="transmembrane region" description="Helical" evidence="6">
    <location>
        <begin position="61"/>
        <end position="80"/>
    </location>
</feature>
<feature type="transmembrane region" description="Helical" evidence="6">
    <location>
        <begin position="308"/>
        <end position="326"/>
    </location>
</feature>
<organism evidence="8 9">
    <name type="scientific">Halocatena pleomorpha</name>
    <dbReference type="NCBI Taxonomy" id="1785090"/>
    <lineage>
        <taxon>Archaea</taxon>
        <taxon>Methanobacteriati</taxon>
        <taxon>Methanobacteriota</taxon>
        <taxon>Stenosarchaea group</taxon>
        <taxon>Halobacteria</taxon>
        <taxon>Halobacteriales</taxon>
        <taxon>Natronomonadaceae</taxon>
        <taxon>Halocatena</taxon>
    </lineage>
</organism>
<keyword evidence="9" id="KW-1185">Reference proteome</keyword>
<feature type="transmembrane region" description="Helical" evidence="6">
    <location>
        <begin position="275"/>
        <end position="296"/>
    </location>
</feature>
<dbReference type="Proteomes" id="UP000282322">
    <property type="component" value="Unassembled WGS sequence"/>
</dbReference>
<feature type="transmembrane region" description="Helical" evidence="6">
    <location>
        <begin position="441"/>
        <end position="461"/>
    </location>
</feature>
<keyword evidence="3 6" id="KW-1133">Transmembrane helix</keyword>
<feature type="transmembrane region" description="Helical" evidence="6">
    <location>
        <begin position="175"/>
        <end position="195"/>
    </location>
</feature>
<evidence type="ECO:0000259" key="7">
    <source>
        <dbReference type="Pfam" id="PF04932"/>
    </source>
</evidence>
<dbReference type="PANTHER" id="PTHR37422">
    <property type="entry name" value="TEICHURONIC ACID BIOSYNTHESIS PROTEIN TUAE"/>
    <property type="match status" value="1"/>
</dbReference>
<feature type="transmembrane region" description="Helical" evidence="6">
    <location>
        <begin position="408"/>
        <end position="429"/>
    </location>
</feature>
<gene>
    <name evidence="8" type="ORF">EIK79_13410</name>
</gene>
<feature type="transmembrane region" description="Helical" evidence="6">
    <location>
        <begin position="33"/>
        <end position="52"/>
    </location>
</feature>
<dbReference type="PROSITE" id="PS51257">
    <property type="entry name" value="PROKAR_LIPOPROTEIN"/>
    <property type="match status" value="1"/>
</dbReference>
<evidence type="ECO:0000256" key="1">
    <source>
        <dbReference type="ARBA" id="ARBA00004141"/>
    </source>
</evidence>
<reference evidence="8 9" key="1">
    <citation type="submission" date="2018-11" db="EMBL/GenBank/DDBJ databases">
        <title>Taxonoimc description of Halomarina strain SPP-AMP-1.</title>
        <authorList>
            <person name="Pal Y."/>
            <person name="Srinivasana K."/>
            <person name="Verma A."/>
            <person name="Kumar P."/>
        </authorList>
    </citation>
    <scope>NUCLEOTIDE SEQUENCE [LARGE SCALE GENOMIC DNA]</scope>
    <source>
        <strain evidence="8 9">SPP-AMP-1</strain>
    </source>
</reference>
<evidence type="ECO:0000256" key="6">
    <source>
        <dbReference type="SAM" id="Phobius"/>
    </source>
</evidence>
<evidence type="ECO:0000313" key="9">
    <source>
        <dbReference type="Proteomes" id="UP000282322"/>
    </source>
</evidence>
<feature type="domain" description="O-antigen ligase-related" evidence="7">
    <location>
        <begin position="293"/>
        <end position="421"/>
    </location>
</feature>
<evidence type="ECO:0000256" key="2">
    <source>
        <dbReference type="ARBA" id="ARBA00022692"/>
    </source>
</evidence>
<feature type="transmembrane region" description="Helical" evidence="6">
    <location>
        <begin position="92"/>
        <end position="110"/>
    </location>
</feature>
<name>A0A3P3R6P3_9EURY</name>
<keyword evidence="8" id="KW-0436">Ligase</keyword>
<feature type="transmembrane region" description="Helical" evidence="6">
    <location>
        <begin position="122"/>
        <end position="142"/>
    </location>
</feature>
<dbReference type="Pfam" id="PF04932">
    <property type="entry name" value="Wzy_C"/>
    <property type="match status" value="1"/>
</dbReference>
<dbReference type="PANTHER" id="PTHR37422:SF13">
    <property type="entry name" value="LIPOPOLYSACCHARIDE BIOSYNTHESIS PROTEIN PA4999-RELATED"/>
    <property type="match status" value="1"/>
</dbReference>
<feature type="transmembrane region" description="Helical" evidence="6">
    <location>
        <begin position="467"/>
        <end position="487"/>
    </location>
</feature>
<feature type="transmembrane region" description="Helical" evidence="6">
    <location>
        <begin position="333"/>
        <end position="354"/>
    </location>
</feature>
<dbReference type="InterPro" id="IPR051533">
    <property type="entry name" value="WaaL-like"/>
</dbReference>
<evidence type="ECO:0000256" key="5">
    <source>
        <dbReference type="SAM" id="MobiDB-lite"/>
    </source>
</evidence>
<feature type="transmembrane region" description="Helical" evidence="6">
    <location>
        <begin position="7"/>
        <end position="27"/>
    </location>
</feature>
<feature type="transmembrane region" description="Helical" evidence="6">
    <location>
        <begin position="235"/>
        <end position="254"/>
    </location>
</feature>
<feature type="transmembrane region" description="Helical" evidence="6">
    <location>
        <begin position="148"/>
        <end position="168"/>
    </location>
</feature>
<feature type="region of interest" description="Disordered" evidence="5">
    <location>
        <begin position="494"/>
        <end position="514"/>
    </location>
</feature>
<dbReference type="GO" id="GO:0016874">
    <property type="term" value="F:ligase activity"/>
    <property type="evidence" value="ECO:0007669"/>
    <property type="project" value="UniProtKB-KW"/>
</dbReference>
<dbReference type="GO" id="GO:0016020">
    <property type="term" value="C:membrane"/>
    <property type="evidence" value="ECO:0007669"/>
    <property type="project" value="UniProtKB-SubCell"/>
</dbReference>
<protein>
    <submittedName>
        <fullName evidence="8">O-antigen ligase domain-containing protein</fullName>
    </submittedName>
</protein>
<dbReference type="InterPro" id="IPR007016">
    <property type="entry name" value="O-antigen_ligase-rel_domated"/>
</dbReference>
<comment type="subcellular location">
    <subcellularLocation>
        <location evidence="1">Membrane</location>
        <topology evidence="1">Multi-pass membrane protein</topology>
    </subcellularLocation>
</comment>
<accession>A0A3P3R6P3</accession>
<comment type="caution">
    <text evidence="8">The sequence shown here is derived from an EMBL/GenBank/DDBJ whole genome shotgun (WGS) entry which is preliminary data.</text>
</comment>